<feature type="domain" description="Major facilitator superfamily (MFS) profile" evidence="8">
    <location>
        <begin position="96"/>
        <end position="574"/>
    </location>
</feature>
<feature type="compositionally biased region" description="Polar residues" evidence="6">
    <location>
        <begin position="1"/>
        <end position="10"/>
    </location>
</feature>
<evidence type="ECO:0000256" key="1">
    <source>
        <dbReference type="ARBA" id="ARBA00004141"/>
    </source>
</evidence>
<feature type="transmembrane region" description="Helical" evidence="7">
    <location>
        <begin position="552"/>
        <end position="575"/>
    </location>
</feature>
<sequence>MDSQSQQMSETAPLLPPETSGSSSRTIDNATFPPSMAAILDKIEKEVNELDNKSDSEGSRSSKDALEDDATLYDKKCLLVDKQIDAFGMGRYQWMVWSLCGLGYLIDLMWAQAFGLVLSPLQQELGFGNNETGKLSTAFSIGLTAGALVWGILVDVIGRRWSFNLTVLIACIFGLCLGIPDEYNTILVLTALTGFGVGGNIPIDTTITLEFTPESKRYLLPLLSIFQPLGVVICSVMAYGFIPVHSCSPNFSEEGPLPSCGNVDIDMACCKKEDNVGWRYLLYTLGALTLLVFVLRSVIFRFQESPKFLLYRGKDAQAIEVLENIALYNKMTCSLTLEQLQAVEREHDALFGGASLDSELPSWSESVKQELTRFKILFSSPQMIRLTTLVWLTYICDFTGFTVAGSYLPRIIALKNGALHLSLDYTYRSYILIYLPGTIGVLLGSLLYRTPNIGRKYTMVVSSALMSASIFIFSTVNSPASNVGLNAMEYFFQSMFNAVLYGWTPEAFPAPIRGTACGVASFWGRLFGIVSPLVAQHLYAKSRDDKGDVNSVLYLAGGVTLGCVITTALLPATALKR</sequence>
<dbReference type="EMBL" id="JAPEVA010000156">
    <property type="protein sequence ID" value="KAJ4395489.1"/>
    <property type="molecule type" value="Genomic_DNA"/>
</dbReference>
<keyword evidence="10" id="KW-1185">Reference proteome</keyword>
<dbReference type="GO" id="GO:0022857">
    <property type="term" value="F:transmembrane transporter activity"/>
    <property type="evidence" value="ECO:0007669"/>
    <property type="project" value="InterPro"/>
</dbReference>
<dbReference type="InterPro" id="IPR005829">
    <property type="entry name" value="Sugar_transporter_CS"/>
</dbReference>
<feature type="transmembrane region" description="Helical" evidence="7">
    <location>
        <begin position="460"/>
        <end position="478"/>
    </location>
</feature>
<evidence type="ECO:0000256" key="2">
    <source>
        <dbReference type="ARBA" id="ARBA00022448"/>
    </source>
</evidence>
<dbReference type="SUPFAM" id="SSF103473">
    <property type="entry name" value="MFS general substrate transporter"/>
    <property type="match status" value="1"/>
</dbReference>
<protein>
    <recommendedName>
        <fullName evidence="8">Major facilitator superfamily (MFS) profile domain-containing protein</fullName>
    </recommendedName>
</protein>
<dbReference type="OrthoDB" id="4139357at2759"/>
<dbReference type="PROSITE" id="PS00217">
    <property type="entry name" value="SUGAR_TRANSPORT_2"/>
    <property type="match status" value="1"/>
</dbReference>
<keyword evidence="3 7" id="KW-0812">Transmembrane</keyword>
<comment type="caution">
    <text evidence="9">The sequence shown here is derived from an EMBL/GenBank/DDBJ whole genome shotgun (WGS) entry which is preliminary data.</text>
</comment>
<feature type="transmembrane region" description="Helical" evidence="7">
    <location>
        <begin position="186"/>
        <end position="207"/>
    </location>
</feature>
<evidence type="ECO:0000256" key="7">
    <source>
        <dbReference type="SAM" id="Phobius"/>
    </source>
</evidence>
<evidence type="ECO:0000256" key="5">
    <source>
        <dbReference type="ARBA" id="ARBA00023136"/>
    </source>
</evidence>
<feature type="transmembrane region" description="Helical" evidence="7">
    <location>
        <begin position="219"/>
        <end position="242"/>
    </location>
</feature>
<feature type="transmembrane region" description="Helical" evidence="7">
    <location>
        <begin position="383"/>
        <end position="407"/>
    </location>
</feature>
<dbReference type="PANTHER" id="PTHR23511">
    <property type="entry name" value="SYNAPTIC VESICLE GLYCOPROTEIN 2"/>
    <property type="match status" value="1"/>
</dbReference>
<dbReference type="CDD" id="cd17316">
    <property type="entry name" value="MFS_SV2_like"/>
    <property type="match status" value="1"/>
</dbReference>
<dbReference type="PROSITE" id="PS50850">
    <property type="entry name" value="MFS"/>
    <property type="match status" value="1"/>
</dbReference>
<dbReference type="Proteomes" id="UP001140510">
    <property type="component" value="Unassembled WGS sequence"/>
</dbReference>
<keyword evidence="5 7" id="KW-0472">Membrane</keyword>
<dbReference type="Pfam" id="PF07690">
    <property type="entry name" value="MFS_1"/>
    <property type="match status" value="1"/>
</dbReference>
<feature type="compositionally biased region" description="Polar residues" evidence="6">
    <location>
        <begin position="19"/>
        <end position="29"/>
    </location>
</feature>
<feature type="transmembrane region" description="Helical" evidence="7">
    <location>
        <begin position="427"/>
        <end position="448"/>
    </location>
</feature>
<evidence type="ECO:0000313" key="9">
    <source>
        <dbReference type="EMBL" id="KAJ4395489.1"/>
    </source>
</evidence>
<dbReference type="PANTHER" id="PTHR23511:SF3">
    <property type="entry name" value="MAJOR FACILITATOR SUPERFAMILY (MFS) PROFILE DOMAIN-CONTAINING PROTEIN"/>
    <property type="match status" value="1"/>
</dbReference>
<gene>
    <name evidence="9" type="ORF">N0V91_010801</name>
</gene>
<comment type="subcellular location">
    <subcellularLocation>
        <location evidence="1">Membrane</location>
        <topology evidence="1">Multi-pass membrane protein</topology>
    </subcellularLocation>
</comment>
<dbReference type="Gene3D" id="1.20.1250.20">
    <property type="entry name" value="MFS general substrate transporter like domains"/>
    <property type="match status" value="1"/>
</dbReference>
<evidence type="ECO:0000256" key="3">
    <source>
        <dbReference type="ARBA" id="ARBA00022692"/>
    </source>
</evidence>
<dbReference type="GO" id="GO:0016020">
    <property type="term" value="C:membrane"/>
    <property type="evidence" value="ECO:0007669"/>
    <property type="project" value="UniProtKB-SubCell"/>
</dbReference>
<dbReference type="InterPro" id="IPR020846">
    <property type="entry name" value="MFS_dom"/>
</dbReference>
<evidence type="ECO:0000259" key="8">
    <source>
        <dbReference type="PROSITE" id="PS50850"/>
    </source>
</evidence>
<feature type="transmembrane region" description="Helical" evidence="7">
    <location>
        <begin position="161"/>
        <end position="180"/>
    </location>
</feature>
<dbReference type="InterPro" id="IPR011701">
    <property type="entry name" value="MFS"/>
</dbReference>
<feature type="transmembrane region" description="Helical" evidence="7">
    <location>
        <begin position="135"/>
        <end position="154"/>
    </location>
</feature>
<evidence type="ECO:0000256" key="4">
    <source>
        <dbReference type="ARBA" id="ARBA00022989"/>
    </source>
</evidence>
<reference evidence="9" key="1">
    <citation type="submission" date="2022-10" db="EMBL/GenBank/DDBJ databases">
        <title>Tapping the CABI collections for fungal endophytes: first genome assemblies for Collariella, Neodidymelliopsis, Ascochyta clinopodiicola, Didymella pomorum, Didymosphaeria variabile, Neocosmospora piperis and Neocucurbitaria cava.</title>
        <authorList>
            <person name="Hill R."/>
        </authorList>
    </citation>
    <scope>NUCLEOTIDE SEQUENCE</scope>
    <source>
        <strain evidence="9">IMI 355091</strain>
    </source>
</reference>
<evidence type="ECO:0000313" key="10">
    <source>
        <dbReference type="Proteomes" id="UP001140510"/>
    </source>
</evidence>
<name>A0A9W9D150_9PLEO</name>
<feature type="transmembrane region" description="Helical" evidence="7">
    <location>
        <begin position="280"/>
        <end position="302"/>
    </location>
</feature>
<proteinExistence type="predicted"/>
<feature type="transmembrane region" description="Helical" evidence="7">
    <location>
        <begin position="94"/>
        <end position="115"/>
    </location>
</feature>
<dbReference type="AlphaFoldDB" id="A0A9W9D150"/>
<feature type="region of interest" description="Disordered" evidence="6">
    <location>
        <begin position="1"/>
        <end position="31"/>
    </location>
</feature>
<accession>A0A9W9D150</accession>
<dbReference type="InterPro" id="IPR036259">
    <property type="entry name" value="MFS_trans_sf"/>
</dbReference>
<evidence type="ECO:0000256" key="6">
    <source>
        <dbReference type="SAM" id="MobiDB-lite"/>
    </source>
</evidence>
<organism evidence="9 10">
    <name type="scientific">Didymella pomorum</name>
    <dbReference type="NCBI Taxonomy" id="749634"/>
    <lineage>
        <taxon>Eukaryota</taxon>
        <taxon>Fungi</taxon>
        <taxon>Dikarya</taxon>
        <taxon>Ascomycota</taxon>
        <taxon>Pezizomycotina</taxon>
        <taxon>Dothideomycetes</taxon>
        <taxon>Pleosporomycetidae</taxon>
        <taxon>Pleosporales</taxon>
        <taxon>Pleosporineae</taxon>
        <taxon>Didymellaceae</taxon>
        <taxon>Didymella</taxon>
    </lineage>
</organism>
<keyword evidence="2" id="KW-0813">Transport</keyword>
<keyword evidence="4 7" id="KW-1133">Transmembrane helix</keyword>